<keyword evidence="3" id="KW-0547">Nucleotide-binding</keyword>
<evidence type="ECO:0000259" key="8">
    <source>
        <dbReference type="Pfam" id="PF00501"/>
    </source>
</evidence>
<keyword evidence="2" id="KW-0436">Ligase</keyword>
<proteinExistence type="inferred from homology"/>
<keyword evidence="10" id="KW-1185">Reference proteome</keyword>
<dbReference type="InterPro" id="IPR020845">
    <property type="entry name" value="AMP-binding_CS"/>
</dbReference>
<dbReference type="GO" id="GO:0030182">
    <property type="term" value="P:neuron differentiation"/>
    <property type="evidence" value="ECO:0007669"/>
    <property type="project" value="TreeGrafter"/>
</dbReference>
<dbReference type="GO" id="GO:0005524">
    <property type="term" value="F:ATP binding"/>
    <property type="evidence" value="ECO:0007669"/>
    <property type="project" value="UniProtKB-KW"/>
</dbReference>
<gene>
    <name evidence="9" type="ORF">ONB1V03_LOCUS11896</name>
</gene>
<dbReference type="AlphaFoldDB" id="A0A7R9M7X1"/>
<dbReference type="EMBL" id="CAJPVJ010009203">
    <property type="protein sequence ID" value="CAG2172439.1"/>
    <property type="molecule type" value="Genomic_DNA"/>
</dbReference>
<evidence type="ECO:0000313" key="10">
    <source>
        <dbReference type="Proteomes" id="UP000728032"/>
    </source>
</evidence>
<evidence type="ECO:0000256" key="5">
    <source>
        <dbReference type="ARBA" id="ARBA00022840"/>
    </source>
</evidence>
<dbReference type="GO" id="GO:0090433">
    <property type="term" value="F:palmitoyl-CoA ligase activity"/>
    <property type="evidence" value="ECO:0007669"/>
    <property type="project" value="TreeGrafter"/>
</dbReference>
<dbReference type="GO" id="GO:0035336">
    <property type="term" value="P:long-chain fatty-acyl-CoA metabolic process"/>
    <property type="evidence" value="ECO:0007669"/>
    <property type="project" value="TreeGrafter"/>
</dbReference>
<evidence type="ECO:0000256" key="2">
    <source>
        <dbReference type="ARBA" id="ARBA00022598"/>
    </source>
</evidence>
<evidence type="ECO:0000256" key="1">
    <source>
        <dbReference type="ARBA" id="ARBA00006432"/>
    </source>
</evidence>
<dbReference type="PROSITE" id="PS00455">
    <property type="entry name" value="AMP_BINDING"/>
    <property type="match status" value="1"/>
</dbReference>
<keyword evidence="4" id="KW-0443">Lipid metabolism</keyword>
<evidence type="ECO:0000256" key="7">
    <source>
        <dbReference type="ARBA" id="ARBA00036813"/>
    </source>
</evidence>
<dbReference type="SUPFAM" id="SSF56801">
    <property type="entry name" value="Acetyl-CoA synthetase-like"/>
    <property type="match status" value="1"/>
</dbReference>
<evidence type="ECO:0000256" key="6">
    <source>
        <dbReference type="ARBA" id="ARBA00026121"/>
    </source>
</evidence>
<dbReference type="InterPro" id="IPR000873">
    <property type="entry name" value="AMP-dep_synth/lig_dom"/>
</dbReference>
<feature type="domain" description="AMP-dependent synthetase/ligase" evidence="8">
    <location>
        <begin position="45"/>
        <end position="461"/>
    </location>
</feature>
<dbReference type="PANTHER" id="PTHR43272">
    <property type="entry name" value="LONG-CHAIN-FATTY-ACID--COA LIGASE"/>
    <property type="match status" value="1"/>
</dbReference>
<dbReference type="GO" id="GO:0005783">
    <property type="term" value="C:endoplasmic reticulum"/>
    <property type="evidence" value="ECO:0007669"/>
    <property type="project" value="TreeGrafter"/>
</dbReference>
<protein>
    <recommendedName>
        <fullName evidence="6">long-chain-fatty-acid--CoA ligase</fullName>
        <ecNumber evidence="6">6.2.1.3</ecNumber>
    </recommendedName>
</protein>
<comment type="catalytic activity">
    <reaction evidence="7">
        <text>a long-chain fatty acid + ATP + CoA = a long-chain fatty acyl-CoA + AMP + diphosphate</text>
        <dbReference type="Rhea" id="RHEA:15421"/>
        <dbReference type="ChEBI" id="CHEBI:30616"/>
        <dbReference type="ChEBI" id="CHEBI:33019"/>
        <dbReference type="ChEBI" id="CHEBI:57287"/>
        <dbReference type="ChEBI" id="CHEBI:57560"/>
        <dbReference type="ChEBI" id="CHEBI:83139"/>
        <dbReference type="ChEBI" id="CHEBI:456215"/>
        <dbReference type="EC" id="6.2.1.3"/>
    </reaction>
</comment>
<keyword evidence="4" id="KW-0276">Fatty acid metabolism</keyword>
<dbReference type="OrthoDB" id="6504310at2759"/>
<dbReference type="Gene3D" id="3.40.50.12780">
    <property type="entry name" value="N-terminal domain of ligase-like"/>
    <property type="match status" value="1"/>
</dbReference>
<dbReference type="EC" id="6.2.1.3" evidence="6"/>
<keyword evidence="5" id="KW-0067">ATP-binding</keyword>
<dbReference type="Proteomes" id="UP000728032">
    <property type="component" value="Unassembled WGS sequence"/>
</dbReference>
<accession>A0A7R9M7X1</accession>
<dbReference type="InterPro" id="IPR042099">
    <property type="entry name" value="ANL_N_sf"/>
</dbReference>
<dbReference type="GO" id="GO:0005886">
    <property type="term" value="C:plasma membrane"/>
    <property type="evidence" value="ECO:0007669"/>
    <property type="project" value="TreeGrafter"/>
</dbReference>
<dbReference type="GO" id="GO:0005811">
    <property type="term" value="C:lipid droplet"/>
    <property type="evidence" value="ECO:0007669"/>
    <property type="project" value="TreeGrafter"/>
</dbReference>
<dbReference type="PANTHER" id="PTHR43272:SF83">
    <property type="entry name" value="ACYL-COA SYNTHETASE LONG-CHAIN, ISOFORM J"/>
    <property type="match status" value="1"/>
</dbReference>
<evidence type="ECO:0000256" key="3">
    <source>
        <dbReference type="ARBA" id="ARBA00022741"/>
    </source>
</evidence>
<dbReference type="EMBL" id="OC924028">
    <property type="protein sequence ID" value="CAD7655252.1"/>
    <property type="molecule type" value="Genomic_DNA"/>
</dbReference>
<name>A0A7R9M7X1_9ACAR</name>
<reference evidence="9" key="1">
    <citation type="submission" date="2020-11" db="EMBL/GenBank/DDBJ databases">
        <authorList>
            <person name="Tran Van P."/>
        </authorList>
    </citation>
    <scope>NUCLEOTIDE SEQUENCE</scope>
</reference>
<comment type="similarity">
    <text evidence="1">Belongs to the ATP-dependent AMP-binding enzyme family.</text>
</comment>
<sequence length="640" mass="71824">MMRRLYPLDSPCIGYRKVLEEQVCTDSEGNAVRLDGKVLRKFRLSPYVWMTYGEVYDKIDSISRGMVSNGFQRKDKIVILSETSADNLIFLQVCMNIGAVIVTVFATLGDEGITHCINETKATILYTTYDLLPKVQNILKSCPTISKIIFVDNTKHPIKTTNNINFEPHIKLVSTIELYDAGKQIQMDLDAWACEPNELQIICYTSGTTGVPKGIEMTSYQMIRAGISTSAAMQYFFDEPERHIYIAYLPQSHSLELSIETYAFMGGLRVGFASPFTLNESAPGLAEGETCDLKLLRPTTMVTVPLVLDRMRKEIYHKLRARTPVSAPIFTYLIDYKHHWMTKGYNCPLVNRLLCPKVTQQFGGRLEFMVVGGAALSPDLQKLIKCALNVRLVQGYGATETFGAAICMDDVDQSLGRCGPPLKDIHIKLDDWPEGGYKATDRPNPRGELVVGGPGVATGYYNNKELSDESFETSGDGMRWFRTGDIGEVFPDGTVRIIDRKKDLIKLSNGEYFSLGKIESYLKNCQYVDNICIIGHKFSNYLIGLVIPNQKSLISLATGEKLSDRSLQELCKCQPIIDCIHKDITESGLQYGLKKAEIPTKIMICADEWSPDNGMLTAAMKLKRNNIMKKYEKDIEVMFI</sequence>
<evidence type="ECO:0000313" key="9">
    <source>
        <dbReference type="EMBL" id="CAD7655252.1"/>
    </source>
</evidence>
<organism evidence="9">
    <name type="scientific">Oppiella nova</name>
    <dbReference type="NCBI Taxonomy" id="334625"/>
    <lineage>
        <taxon>Eukaryota</taxon>
        <taxon>Metazoa</taxon>
        <taxon>Ecdysozoa</taxon>
        <taxon>Arthropoda</taxon>
        <taxon>Chelicerata</taxon>
        <taxon>Arachnida</taxon>
        <taxon>Acari</taxon>
        <taxon>Acariformes</taxon>
        <taxon>Sarcoptiformes</taxon>
        <taxon>Oribatida</taxon>
        <taxon>Brachypylina</taxon>
        <taxon>Oppioidea</taxon>
        <taxon>Oppiidae</taxon>
        <taxon>Oppiella</taxon>
    </lineage>
</organism>
<evidence type="ECO:0000256" key="4">
    <source>
        <dbReference type="ARBA" id="ARBA00022832"/>
    </source>
</evidence>
<dbReference type="Pfam" id="PF00501">
    <property type="entry name" value="AMP-binding"/>
    <property type="match status" value="1"/>
</dbReference>